<dbReference type="PANTHER" id="PTHR23513:SF6">
    <property type="entry name" value="MAJOR FACILITATOR SUPERFAMILY ASSOCIATED DOMAIN-CONTAINING PROTEIN"/>
    <property type="match status" value="1"/>
</dbReference>
<comment type="caution">
    <text evidence="9">The sequence shown here is derived from an EMBL/GenBank/DDBJ whole genome shotgun (WGS) entry which is preliminary data.</text>
</comment>
<evidence type="ECO:0000256" key="1">
    <source>
        <dbReference type="ARBA" id="ARBA00004651"/>
    </source>
</evidence>
<feature type="transmembrane region" description="Helical" evidence="7">
    <location>
        <begin position="232"/>
        <end position="254"/>
    </location>
</feature>
<dbReference type="Proteomes" id="UP001519332">
    <property type="component" value="Unassembled WGS sequence"/>
</dbReference>
<dbReference type="PANTHER" id="PTHR23513">
    <property type="entry name" value="INTEGRAL MEMBRANE EFFLUX PROTEIN-RELATED"/>
    <property type="match status" value="1"/>
</dbReference>
<reference evidence="9 10" key="1">
    <citation type="submission" date="2021-03" db="EMBL/GenBank/DDBJ databases">
        <title>Sequencing the genomes of 1000 actinobacteria strains.</title>
        <authorList>
            <person name="Klenk H.-P."/>
        </authorList>
    </citation>
    <scope>NUCLEOTIDE SEQUENCE [LARGE SCALE GENOMIC DNA]</scope>
    <source>
        <strain evidence="9 10">DSM 46670</strain>
    </source>
</reference>
<accession>A0ABS4TVM7</accession>
<evidence type="ECO:0000256" key="3">
    <source>
        <dbReference type="ARBA" id="ARBA00022475"/>
    </source>
</evidence>
<evidence type="ECO:0000313" key="10">
    <source>
        <dbReference type="Proteomes" id="UP001519332"/>
    </source>
</evidence>
<feature type="transmembrane region" description="Helical" evidence="7">
    <location>
        <begin position="386"/>
        <end position="405"/>
    </location>
</feature>
<feature type="transmembrane region" description="Helical" evidence="7">
    <location>
        <begin position="51"/>
        <end position="71"/>
    </location>
</feature>
<feature type="transmembrane region" description="Helical" evidence="7">
    <location>
        <begin position="266"/>
        <end position="287"/>
    </location>
</feature>
<protein>
    <submittedName>
        <fullName evidence="9">MFS family permease</fullName>
    </submittedName>
</protein>
<feature type="transmembrane region" description="Helical" evidence="7">
    <location>
        <begin position="294"/>
        <end position="312"/>
    </location>
</feature>
<feature type="transmembrane region" description="Helical" evidence="7">
    <location>
        <begin position="360"/>
        <end position="380"/>
    </location>
</feature>
<dbReference type="InterPro" id="IPR020846">
    <property type="entry name" value="MFS_dom"/>
</dbReference>
<evidence type="ECO:0000256" key="7">
    <source>
        <dbReference type="SAM" id="Phobius"/>
    </source>
</evidence>
<dbReference type="PROSITE" id="PS50850">
    <property type="entry name" value="MFS"/>
    <property type="match status" value="1"/>
</dbReference>
<evidence type="ECO:0000256" key="5">
    <source>
        <dbReference type="ARBA" id="ARBA00022989"/>
    </source>
</evidence>
<keyword evidence="4 7" id="KW-0812">Transmembrane</keyword>
<name>A0ABS4TVM7_9PSEU</name>
<evidence type="ECO:0000256" key="4">
    <source>
        <dbReference type="ARBA" id="ARBA00022692"/>
    </source>
</evidence>
<keyword evidence="2" id="KW-0813">Transport</keyword>
<organism evidence="9 10">
    <name type="scientific">Kibdelosporangium banguiense</name>
    <dbReference type="NCBI Taxonomy" id="1365924"/>
    <lineage>
        <taxon>Bacteria</taxon>
        <taxon>Bacillati</taxon>
        <taxon>Actinomycetota</taxon>
        <taxon>Actinomycetes</taxon>
        <taxon>Pseudonocardiales</taxon>
        <taxon>Pseudonocardiaceae</taxon>
        <taxon>Kibdelosporangium</taxon>
    </lineage>
</organism>
<dbReference type="SUPFAM" id="SSF103473">
    <property type="entry name" value="MFS general substrate transporter"/>
    <property type="match status" value="1"/>
</dbReference>
<keyword evidence="5 7" id="KW-1133">Transmembrane helix</keyword>
<feature type="domain" description="Major facilitator superfamily (MFS) profile" evidence="8">
    <location>
        <begin position="229"/>
        <end position="425"/>
    </location>
</feature>
<dbReference type="RefSeq" id="WP_209645434.1">
    <property type="nucleotide sequence ID" value="NZ_JAGINW010000001.1"/>
</dbReference>
<keyword evidence="3" id="KW-1003">Cell membrane</keyword>
<proteinExistence type="predicted"/>
<dbReference type="EMBL" id="JAGINW010000001">
    <property type="protein sequence ID" value="MBP2328442.1"/>
    <property type="molecule type" value="Genomic_DNA"/>
</dbReference>
<evidence type="ECO:0000313" key="9">
    <source>
        <dbReference type="EMBL" id="MBP2328442.1"/>
    </source>
</evidence>
<evidence type="ECO:0000256" key="2">
    <source>
        <dbReference type="ARBA" id="ARBA00022448"/>
    </source>
</evidence>
<comment type="subcellular location">
    <subcellularLocation>
        <location evidence="1">Cell membrane</location>
        <topology evidence="1">Multi-pass membrane protein</topology>
    </subcellularLocation>
</comment>
<dbReference type="CDD" id="cd06173">
    <property type="entry name" value="MFS_MefA_like"/>
    <property type="match status" value="1"/>
</dbReference>
<gene>
    <name evidence="9" type="ORF">JOF56_008827</name>
</gene>
<keyword evidence="10" id="KW-1185">Reference proteome</keyword>
<dbReference type="InterPro" id="IPR036259">
    <property type="entry name" value="MFS_trans_sf"/>
</dbReference>
<dbReference type="InterPro" id="IPR010290">
    <property type="entry name" value="TM_effector"/>
</dbReference>
<evidence type="ECO:0000259" key="8">
    <source>
        <dbReference type="PROSITE" id="PS50850"/>
    </source>
</evidence>
<feature type="transmembrane region" description="Helical" evidence="7">
    <location>
        <begin position="318"/>
        <end position="339"/>
    </location>
</feature>
<evidence type="ECO:0000256" key="6">
    <source>
        <dbReference type="ARBA" id="ARBA00023136"/>
    </source>
</evidence>
<keyword evidence="6 7" id="KW-0472">Membrane</keyword>
<sequence>MSSNTVPGKQKTRLGRTFHRLLAATAISTLGDGMYLAALPLLAVSVTDSPLVLGFVGAAGEIPWLLFGLHAGALVDRWDRRKVMWWVDAGRCAVVALLCVLVITSQVTAAWIVLTAFILGCGQVFFDVAAQSVIPDVVSRDERTLTIANGRMSAAQTNGEDFVGPPLGSALFSIAQVIPFLGNAVSFAVSSVLVGRLKDGIPPRKPGRPETTLRAEIGEGLRWMIRNRILRVLAITACLGNVVFAAKAAMLVLLAKEVLGLADLGYGLLLTAAAVGAFGGSAIAPFLTGWLGPGRVRCFGAMAEGLAILAMGLTRDPWIAGALMIITGGLMAIQNIVAGTLRQRITPARLFGRVLSSGRLVAYSGAPVGALLGSLIAASYGVQAPYIIGGAFLVVVGLLSLPALGTRAVAELTKSEVADDEPVRE</sequence>
<feature type="transmembrane region" description="Helical" evidence="7">
    <location>
        <begin position="21"/>
        <end position="45"/>
    </location>
</feature>
<dbReference type="Pfam" id="PF05977">
    <property type="entry name" value="MFS_3"/>
    <property type="match status" value="1"/>
</dbReference>
<dbReference type="Gene3D" id="1.20.1250.20">
    <property type="entry name" value="MFS general substrate transporter like domains"/>
    <property type="match status" value="1"/>
</dbReference>